<dbReference type="RefSeq" id="XP_051246176.1">
    <property type="nucleotide sequence ID" value="XM_051390216.1"/>
</dbReference>
<dbReference type="InterPro" id="IPR018106">
    <property type="entry name" value="CAP_CS_N"/>
</dbReference>
<feature type="compositionally biased region" description="Polar residues" evidence="6">
    <location>
        <begin position="289"/>
        <end position="306"/>
    </location>
</feature>
<sequence length="473" mass="52311">MEGLMERLERAVTRLEKMSVTMQAPSGMANGDCVNGIDGSLSQCVEAFDVVLKGPVSDYLNYSRAIGSEVEKHAEMVNKALQTQRTFLKMAATHQEPAQMEFNDLLKPISDHIQEIQSFRERNRGSSLFNHLSAVSESIPALGWVAVSQKPGPYVKEMNDAATFYTNRVLKDYKETDRRHVDWVRSYLSIWTEVQSFIKQHHTTGLVWSKSGPIAPPSLFDPPTVPSAPCPPPPPPPPGPPPVFTDDDSQPQAGGAPAPHSALFAQLNQGMDITKGLKHVSEDKKTHKNPNLRSQATPTKTKSPGTAKSAKAAVQKRPPLLELDGKKWRVENFEQKHDLVIEETELKQVAYVFNCNNSTLQIKGKINSIIIDNCKKLGLVFENVVGIVEIINSKAIQLQVLGTVPTISINKTEGCQVYLSKDSLNCDIVSAKSSEMNIMVPQDDEYREFPVPEQFKTVWDGSKLVTEPTEIAG</sequence>
<evidence type="ECO:0000256" key="1">
    <source>
        <dbReference type="ARBA" id="ARBA00004202"/>
    </source>
</evidence>
<dbReference type="SUPFAM" id="SSF69340">
    <property type="entry name" value="C-terminal domain of adenylylcyclase associated protein"/>
    <property type="match status" value="1"/>
</dbReference>
<dbReference type="GeneTree" id="ENSGT00390000017955"/>
<gene>
    <name evidence="8" type="primary">cap2</name>
</gene>
<dbReference type="InterPro" id="IPR013992">
    <property type="entry name" value="Adenylate_cyclase-assoc_CAP_N"/>
</dbReference>
<dbReference type="GO" id="GO:0007015">
    <property type="term" value="P:actin filament organization"/>
    <property type="evidence" value="ECO:0007669"/>
    <property type="project" value="TreeGrafter"/>
</dbReference>
<comment type="subcellular location">
    <subcellularLocation>
        <location evidence="1">Cell membrane</location>
        <topology evidence="1">Peripheral membrane protein</topology>
    </subcellularLocation>
</comment>
<dbReference type="InterPro" id="IPR001837">
    <property type="entry name" value="Adenylate_cyclase-assoc_CAP"/>
</dbReference>
<dbReference type="FunFam" id="1.25.40.330:FF:000001">
    <property type="entry name" value="Adenylyl cyclase-associated protein"/>
    <property type="match status" value="1"/>
</dbReference>
<feature type="region of interest" description="Disordered" evidence="6">
    <location>
        <begin position="281"/>
        <end position="316"/>
    </location>
</feature>
<evidence type="ECO:0000256" key="5">
    <source>
        <dbReference type="RuleBase" id="RU000647"/>
    </source>
</evidence>
<dbReference type="InterPro" id="IPR016098">
    <property type="entry name" value="CAP/MinC_C"/>
</dbReference>
<dbReference type="GO" id="GO:0008179">
    <property type="term" value="F:adenylate cyclase binding"/>
    <property type="evidence" value="ECO:0007669"/>
    <property type="project" value="TreeGrafter"/>
</dbReference>
<organism evidence="8 9">
    <name type="scientific">Dicentrarchus labrax</name>
    <name type="common">European seabass</name>
    <name type="synonym">Morone labrax</name>
    <dbReference type="NCBI Taxonomy" id="13489"/>
    <lineage>
        <taxon>Eukaryota</taxon>
        <taxon>Metazoa</taxon>
        <taxon>Chordata</taxon>
        <taxon>Craniata</taxon>
        <taxon>Vertebrata</taxon>
        <taxon>Euteleostomi</taxon>
        <taxon>Actinopterygii</taxon>
        <taxon>Neopterygii</taxon>
        <taxon>Teleostei</taxon>
        <taxon>Neoteleostei</taxon>
        <taxon>Acanthomorphata</taxon>
        <taxon>Eupercaria</taxon>
        <taxon>Moronidae</taxon>
        <taxon>Dicentrarchus</taxon>
    </lineage>
</organism>
<keyword evidence="3" id="KW-1003">Cell membrane</keyword>
<dbReference type="FunFam" id="2.160.20.70:FF:000001">
    <property type="entry name" value="Adenylyl cyclase-associated protein"/>
    <property type="match status" value="1"/>
</dbReference>
<name>A0A8C4HJ03_DICLA</name>
<dbReference type="PANTHER" id="PTHR10652">
    <property type="entry name" value="ADENYLYL CYCLASE-ASSOCIATED PROTEIN"/>
    <property type="match status" value="1"/>
</dbReference>
<keyword evidence="4" id="KW-0472">Membrane</keyword>
<evidence type="ECO:0000256" key="2">
    <source>
        <dbReference type="ARBA" id="ARBA00007659"/>
    </source>
</evidence>
<feature type="domain" description="C-CAP/cofactor C-like" evidence="7">
    <location>
        <begin position="318"/>
        <end position="451"/>
    </location>
</feature>
<dbReference type="CTD" id="10486"/>
<reference evidence="8" key="1">
    <citation type="submission" date="2025-08" db="UniProtKB">
        <authorList>
            <consortium name="Ensembl"/>
        </authorList>
    </citation>
    <scope>IDENTIFICATION</scope>
</reference>
<reference evidence="8" key="2">
    <citation type="submission" date="2025-09" db="UniProtKB">
        <authorList>
            <consortium name="Ensembl"/>
        </authorList>
    </citation>
    <scope>IDENTIFICATION</scope>
</reference>
<dbReference type="Gene3D" id="2.160.20.70">
    <property type="match status" value="1"/>
</dbReference>
<evidence type="ECO:0000259" key="7">
    <source>
        <dbReference type="PROSITE" id="PS51329"/>
    </source>
</evidence>
<dbReference type="Pfam" id="PF21938">
    <property type="entry name" value="CAP_N"/>
    <property type="match status" value="1"/>
</dbReference>
<dbReference type="SMART" id="SM00673">
    <property type="entry name" value="CARP"/>
    <property type="match status" value="2"/>
</dbReference>
<evidence type="ECO:0000313" key="9">
    <source>
        <dbReference type="Proteomes" id="UP000694389"/>
    </source>
</evidence>
<evidence type="ECO:0000256" key="4">
    <source>
        <dbReference type="ARBA" id="ARBA00023136"/>
    </source>
</evidence>
<dbReference type="Ensembl" id="ENSDLAT00005046390.2">
    <property type="protein sequence ID" value="ENSDLAP00005043421.2"/>
    <property type="gene ID" value="ENSDLAG00005019311.2"/>
</dbReference>
<comment type="similarity">
    <text evidence="2 5">Belongs to the CAP family.</text>
</comment>
<dbReference type="InterPro" id="IPR013912">
    <property type="entry name" value="Adenylate_cyclase-assoc_CAP_C"/>
</dbReference>
<proteinExistence type="inferred from homology"/>
<feature type="region of interest" description="Disordered" evidence="6">
    <location>
        <begin position="217"/>
        <end position="259"/>
    </location>
</feature>
<dbReference type="OMA" id="LTWSKTX"/>
<accession>A0A8C4HJ03</accession>
<dbReference type="GO" id="GO:0003779">
    <property type="term" value="F:actin binding"/>
    <property type="evidence" value="ECO:0007669"/>
    <property type="project" value="InterPro"/>
</dbReference>
<evidence type="ECO:0000256" key="3">
    <source>
        <dbReference type="ARBA" id="ARBA00022475"/>
    </source>
</evidence>
<dbReference type="Pfam" id="PF01213">
    <property type="entry name" value="CAP_N-CM"/>
    <property type="match status" value="1"/>
</dbReference>
<dbReference type="GO" id="GO:0005737">
    <property type="term" value="C:cytoplasm"/>
    <property type="evidence" value="ECO:0007669"/>
    <property type="project" value="TreeGrafter"/>
</dbReference>
<dbReference type="Gene3D" id="1.25.40.330">
    <property type="entry name" value="Adenylate cyclase-associated CAP, N-terminal domain"/>
    <property type="match status" value="1"/>
</dbReference>
<dbReference type="GO" id="GO:0000902">
    <property type="term" value="P:cell morphogenesis"/>
    <property type="evidence" value="ECO:0007669"/>
    <property type="project" value="TreeGrafter"/>
</dbReference>
<keyword evidence="9" id="KW-1185">Reference proteome</keyword>
<dbReference type="InterPro" id="IPR017901">
    <property type="entry name" value="C-CAP_CF_C-like"/>
</dbReference>
<dbReference type="InterPro" id="IPR006599">
    <property type="entry name" value="CARP_motif"/>
</dbReference>
<dbReference type="Pfam" id="PF08603">
    <property type="entry name" value="CAP_C"/>
    <property type="match status" value="1"/>
</dbReference>
<dbReference type="PROSITE" id="PS51329">
    <property type="entry name" value="C_CAP_COFACTOR_C"/>
    <property type="match status" value="1"/>
</dbReference>
<evidence type="ECO:0000256" key="6">
    <source>
        <dbReference type="SAM" id="MobiDB-lite"/>
    </source>
</evidence>
<dbReference type="SUPFAM" id="SSF101278">
    <property type="entry name" value="N-terminal domain of adenylylcyclase associated protein, CAP"/>
    <property type="match status" value="1"/>
</dbReference>
<dbReference type="GO" id="GO:0019933">
    <property type="term" value="P:cAMP-mediated signaling"/>
    <property type="evidence" value="ECO:0007669"/>
    <property type="project" value="TreeGrafter"/>
</dbReference>
<dbReference type="Proteomes" id="UP000694389">
    <property type="component" value="Unassembled WGS sequence"/>
</dbReference>
<dbReference type="AlphaFoldDB" id="A0A8C4HJ03"/>
<dbReference type="PANTHER" id="PTHR10652:SF24">
    <property type="entry name" value="ADENYLYL CYCLASE-ASSOCIATED PROTEIN"/>
    <property type="match status" value="1"/>
</dbReference>
<dbReference type="InterPro" id="IPR036223">
    <property type="entry name" value="CAP_C_sf"/>
</dbReference>
<feature type="compositionally biased region" description="Pro residues" evidence="6">
    <location>
        <begin position="217"/>
        <end position="243"/>
    </location>
</feature>
<dbReference type="InterPro" id="IPR036222">
    <property type="entry name" value="CAP_N_sf"/>
</dbReference>
<protein>
    <recommendedName>
        <fullName evidence="5">Adenylyl cyclase-associated protein</fullName>
    </recommendedName>
</protein>
<dbReference type="InterPro" id="IPR053950">
    <property type="entry name" value="CAP_N"/>
</dbReference>
<dbReference type="GO" id="GO:0005886">
    <property type="term" value="C:plasma membrane"/>
    <property type="evidence" value="ECO:0007669"/>
    <property type="project" value="UniProtKB-SubCell"/>
</dbReference>
<dbReference type="OrthoDB" id="1601at2759"/>
<dbReference type="GeneID" id="127357780"/>
<dbReference type="PROSITE" id="PS01088">
    <property type="entry name" value="CAP_1"/>
    <property type="match status" value="1"/>
</dbReference>
<evidence type="ECO:0000313" key="8">
    <source>
        <dbReference type="Ensembl" id="ENSDLAP00005043421.2"/>
    </source>
</evidence>